<sequence>MVSNTAEQIDIVQDYLDALLREGTEAAQETEVVSVPSTDNASRQTAGPGEGSPGDVDCLRPQGRRQSTSPASPPTPGTEAASVPSVIPALLFEVGDIELAAPLQDLGGISVIDDSLQPLAGQAPWFMGLMRWNGRNLRVVDTHQFLMPERECDEGHRQRYRSVVVLGDSNWALAVDVAQQSVRLESSKIRMREQRGARPWQAGTLLESLCTMLDIAALHRMLEASEVASDVD</sequence>
<keyword evidence="4" id="KW-1185">Reference proteome</keyword>
<dbReference type="STRING" id="1249552.PS2015_1665"/>
<reference evidence="3 4" key="1">
    <citation type="submission" date="2015-11" db="EMBL/GenBank/DDBJ databases">
        <authorList>
            <person name="Zhang Y."/>
            <person name="Guo Z."/>
        </authorList>
    </citation>
    <scope>NUCLEOTIDE SEQUENCE [LARGE SCALE GENOMIC DNA]</scope>
    <source>
        <strain evidence="3 4">KCTC 32221</strain>
    </source>
</reference>
<evidence type="ECO:0000259" key="2">
    <source>
        <dbReference type="PROSITE" id="PS50851"/>
    </source>
</evidence>
<dbReference type="GO" id="GO:0007165">
    <property type="term" value="P:signal transduction"/>
    <property type="evidence" value="ECO:0007669"/>
    <property type="project" value="InterPro"/>
</dbReference>
<dbReference type="Pfam" id="PF01584">
    <property type="entry name" value="CheW"/>
    <property type="match status" value="1"/>
</dbReference>
<dbReference type="InterPro" id="IPR036061">
    <property type="entry name" value="CheW-like_dom_sf"/>
</dbReference>
<organism evidence="3 4">
    <name type="scientific">Pseudohongiella spirulinae</name>
    <dbReference type="NCBI Taxonomy" id="1249552"/>
    <lineage>
        <taxon>Bacteria</taxon>
        <taxon>Pseudomonadati</taxon>
        <taxon>Pseudomonadota</taxon>
        <taxon>Gammaproteobacteria</taxon>
        <taxon>Pseudomonadales</taxon>
        <taxon>Pseudohongiellaceae</taxon>
        <taxon>Pseudohongiella</taxon>
    </lineage>
</organism>
<dbReference type="SMART" id="SM00260">
    <property type="entry name" value="CheW"/>
    <property type="match status" value="1"/>
</dbReference>
<evidence type="ECO:0000313" key="3">
    <source>
        <dbReference type="EMBL" id="ALO46317.1"/>
    </source>
</evidence>
<evidence type="ECO:0000256" key="1">
    <source>
        <dbReference type="SAM" id="MobiDB-lite"/>
    </source>
</evidence>
<dbReference type="Proteomes" id="UP000065641">
    <property type="component" value="Chromosome"/>
</dbReference>
<feature type="domain" description="CheW-like" evidence="2">
    <location>
        <begin position="86"/>
        <end position="224"/>
    </location>
</feature>
<dbReference type="EMBL" id="CP013189">
    <property type="protein sequence ID" value="ALO46317.1"/>
    <property type="molecule type" value="Genomic_DNA"/>
</dbReference>
<name>A0A0S2KDD4_9GAMM</name>
<feature type="region of interest" description="Disordered" evidence="1">
    <location>
        <begin position="26"/>
        <end position="81"/>
    </location>
</feature>
<dbReference type="InterPro" id="IPR002545">
    <property type="entry name" value="CheW-lke_dom"/>
</dbReference>
<protein>
    <recommendedName>
        <fullName evidence="2">CheW-like domain-containing protein</fullName>
    </recommendedName>
</protein>
<dbReference type="PROSITE" id="PS50851">
    <property type="entry name" value="CHEW"/>
    <property type="match status" value="1"/>
</dbReference>
<dbReference type="OrthoDB" id="5565759at2"/>
<dbReference type="RefSeq" id="WP_058021764.1">
    <property type="nucleotide sequence ID" value="NZ_CP013189.1"/>
</dbReference>
<gene>
    <name evidence="3" type="ORF">PS2015_1665</name>
</gene>
<feature type="compositionally biased region" description="Polar residues" evidence="1">
    <location>
        <begin position="35"/>
        <end position="45"/>
    </location>
</feature>
<dbReference type="KEGG" id="pspi:PS2015_1665"/>
<accession>A0A0S2KDD4</accession>
<proteinExistence type="predicted"/>
<dbReference type="AlphaFoldDB" id="A0A0S2KDD4"/>
<dbReference type="GO" id="GO:0006935">
    <property type="term" value="P:chemotaxis"/>
    <property type="evidence" value="ECO:0007669"/>
    <property type="project" value="InterPro"/>
</dbReference>
<evidence type="ECO:0000313" key="4">
    <source>
        <dbReference type="Proteomes" id="UP000065641"/>
    </source>
</evidence>
<dbReference type="Gene3D" id="2.40.50.180">
    <property type="entry name" value="CheA-289, Domain 4"/>
    <property type="match status" value="1"/>
</dbReference>
<dbReference type="SUPFAM" id="SSF50341">
    <property type="entry name" value="CheW-like"/>
    <property type="match status" value="1"/>
</dbReference>